<evidence type="ECO:0000313" key="4">
    <source>
        <dbReference type="Proteomes" id="UP001201812"/>
    </source>
</evidence>
<keyword evidence="2" id="KW-0732">Signal</keyword>
<proteinExistence type="predicted"/>
<comment type="caution">
    <text evidence="3">The sequence shown here is derived from an EMBL/GenBank/DDBJ whole genome shotgun (WGS) entry which is preliminary data.</text>
</comment>
<evidence type="ECO:0000313" key="3">
    <source>
        <dbReference type="EMBL" id="KAI1705495.1"/>
    </source>
</evidence>
<accession>A0AAD4R2H5</accession>
<dbReference type="EMBL" id="JAKKPZ010000056">
    <property type="protein sequence ID" value="KAI1705495.1"/>
    <property type="molecule type" value="Genomic_DNA"/>
</dbReference>
<evidence type="ECO:0000256" key="1">
    <source>
        <dbReference type="SAM" id="MobiDB-lite"/>
    </source>
</evidence>
<dbReference type="AlphaFoldDB" id="A0AAD4R2H5"/>
<gene>
    <name evidence="3" type="ORF">DdX_13635</name>
</gene>
<protein>
    <submittedName>
        <fullName evidence="3">Uncharacterized protein</fullName>
    </submittedName>
</protein>
<feature type="signal peptide" evidence="2">
    <location>
        <begin position="1"/>
        <end position="22"/>
    </location>
</feature>
<name>A0AAD4R2H5_9BILA</name>
<feature type="chain" id="PRO_5042251381" evidence="2">
    <location>
        <begin position="23"/>
        <end position="103"/>
    </location>
</feature>
<keyword evidence="4" id="KW-1185">Reference proteome</keyword>
<evidence type="ECO:0000256" key="2">
    <source>
        <dbReference type="SAM" id="SignalP"/>
    </source>
</evidence>
<sequence>MKFLSGTLLFLLLTCAFLQVFSQELGFESPSNDEVMIFREKRGSKDAKVKVKPLGGPGRKRRSPGSKDAKVKVKPLGGPGRRKRSPGDAKVKVNPIGPGFGRK</sequence>
<feature type="region of interest" description="Disordered" evidence="1">
    <location>
        <begin position="46"/>
        <end position="103"/>
    </location>
</feature>
<reference evidence="3" key="1">
    <citation type="submission" date="2022-01" db="EMBL/GenBank/DDBJ databases">
        <title>Genome Sequence Resource for Two Populations of Ditylenchus destructor, the Migratory Endoparasitic Phytonematode.</title>
        <authorList>
            <person name="Zhang H."/>
            <person name="Lin R."/>
            <person name="Xie B."/>
        </authorList>
    </citation>
    <scope>NUCLEOTIDE SEQUENCE</scope>
    <source>
        <strain evidence="3">BazhouSP</strain>
    </source>
</reference>
<dbReference type="Proteomes" id="UP001201812">
    <property type="component" value="Unassembled WGS sequence"/>
</dbReference>
<organism evidence="3 4">
    <name type="scientific">Ditylenchus destructor</name>
    <dbReference type="NCBI Taxonomy" id="166010"/>
    <lineage>
        <taxon>Eukaryota</taxon>
        <taxon>Metazoa</taxon>
        <taxon>Ecdysozoa</taxon>
        <taxon>Nematoda</taxon>
        <taxon>Chromadorea</taxon>
        <taxon>Rhabditida</taxon>
        <taxon>Tylenchina</taxon>
        <taxon>Tylenchomorpha</taxon>
        <taxon>Sphaerularioidea</taxon>
        <taxon>Anguinidae</taxon>
        <taxon>Anguininae</taxon>
        <taxon>Ditylenchus</taxon>
    </lineage>
</organism>